<keyword evidence="5" id="KW-1185">Reference proteome</keyword>
<dbReference type="InterPro" id="IPR011055">
    <property type="entry name" value="Dup_hybrid_motif"/>
</dbReference>
<dbReference type="InterPro" id="IPR050570">
    <property type="entry name" value="Cell_wall_metabolism_enzyme"/>
</dbReference>
<proteinExistence type="predicted"/>
<reference evidence="4 5" key="1">
    <citation type="journal article" date="2010" name="J. Bacteriol.">
        <title>The genome of the amoeba symbiont 'Candidatus Amoebophilus asiaticus' reveals common mechanisms for host cell interaction among amoeba-associated bacteria.</title>
        <authorList>
            <person name="Schmitz-Esser S."/>
            <person name="Tischler P."/>
            <person name="Arnold R."/>
            <person name="Montanaro J."/>
            <person name="Wagner M."/>
            <person name="Rattei T."/>
            <person name="Horn M."/>
        </authorList>
    </citation>
    <scope>NUCLEOTIDE SEQUENCE [LARGE SCALE GENOMIC DNA]</scope>
    <source>
        <strain evidence="4 5">5a2</strain>
    </source>
</reference>
<feature type="coiled-coil region" evidence="2">
    <location>
        <begin position="38"/>
        <end position="114"/>
    </location>
</feature>
<dbReference type="PANTHER" id="PTHR21666">
    <property type="entry name" value="PEPTIDASE-RELATED"/>
    <property type="match status" value="1"/>
</dbReference>
<gene>
    <name evidence="4" type="ordered locus">Aasi_0079</name>
</gene>
<feature type="domain" description="M23ase beta-sheet core" evidence="3">
    <location>
        <begin position="319"/>
        <end position="409"/>
    </location>
</feature>
<dbReference type="HOGENOM" id="CLU_029425_4_2_10"/>
<dbReference type="SUPFAM" id="SSF51261">
    <property type="entry name" value="Duplicated hybrid motif"/>
    <property type="match status" value="1"/>
</dbReference>
<protein>
    <submittedName>
        <fullName evidence="4">Peptidase M23</fullName>
    </submittedName>
</protein>
<name>B3EUA9_AMOA5</name>
<dbReference type="OrthoDB" id="9815884at2"/>
<dbReference type="Gene3D" id="2.70.70.10">
    <property type="entry name" value="Glucose Permease (Domain IIA)"/>
    <property type="match status" value="1"/>
</dbReference>
<dbReference type="PROSITE" id="PS51257">
    <property type="entry name" value="PROKAR_LIPOPROTEIN"/>
    <property type="match status" value="1"/>
</dbReference>
<dbReference type="AlphaFoldDB" id="B3EUA9"/>
<evidence type="ECO:0000256" key="1">
    <source>
        <dbReference type="ARBA" id="ARBA00022729"/>
    </source>
</evidence>
<accession>B3EUA9</accession>
<dbReference type="Proteomes" id="UP000001227">
    <property type="component" value="Chromosome"/>
</dbReference>
<dbReference type="GO" id="GO:0004222">
    <property type="term" value="F:metalloendopeptidase activity"/>
    <property type="evidence" value="ECO:0007669"/>
    <property type="project" value="TreeGrafter"/>
</dbReference>
<dbReference type="PANTHER" id="PTHR21666:SF289">
    <property type="entry name" value="L-ALA--D-GLU ENDOPEPTIDASE"/>
    <property type="match status" value="1"/>
</dbReference>
<dbReference type="EMBL" id="CP001102">
    <property type="protein sequence ID" value="ACE05528.1"/>
    <property type="molecule type" value="Genomic_DNA"/>
</dbReference>
<dbReference type="Gene3D" id="6.10.250.3150">
    <property type="match status" value="1"/>
</dbReference>
<dbReference type="InterPro" id="IPR016047">
    <property type="entry name" value="M23ase_b-sheet_dom"/>
</dbReference>
<organism evidence="4 5">
    <name type="scientific">Amoebophilus asiaticus (strain 5a2)</name>
    <dbReference type="NCBI Taxonomy" id="452471"/>
    <lineage>
        <taxon>Bacteria</taxon>
        <taxon>Pseudomonadati</taxon>
        <taxon>Bacteroidota</taxon>
        <taxon>Cytophagia</taxon>
        <taxon>Cytophagales</taxon>
        <taxon>Amoebophilaceae</taxon>
        <taxon>Candidatus Amoebophilus</taxon>
    </lineage>
</organism>
<evidence type="ECO:0000256" key="2">
    <source>
        <dbReference type="SAM" id="Coils"/>
    </source>
</evidence>
<dbReference type="CDD" id="cd12797">
    <property type="entry name" value="M23_peptidase"/>
    <property type="match status" value="1"/>
</dbReference>
<sequence length="419" mass="47861">MISGKIFSNWYIVVLALACIPLTYVAAPASKVKFEQERKALLEKIKTINRILAQTESKRKTNTGQLTALNKKIETNNLIINSLTQEIKSINQQLNRHLQKINTLQKELVQLKDEYAKILFLGAKSMHDINILVFIFSANSFHTLLQRLRVTKQYAKIRRTHFQDIKKVDLQLRSQRIELEKQIRRKKLLLQTRQREHQELQTLKQQQSKIIIGLEQQHGKLVKELNQQSAAIKRLDKLISDIVKKELLAKKTPTIEQPTNSSSNISTYKQVLSASAKALAAQFTQNRGKLPWPVKTGFISNKFGIRMHPVLRNVQVENLGIDIQTQEKATVHAIFTGVVKTISFVPGMNQVIIIQHGDYHTVYAKLASVNVKVGQQVQSQEPIGIIYTDKNGVSELQLQIWKGIQKLNPAVWLTKQPIE</sequence>
<dbReference type="STRING" id="452471.Aasi_0079"/>
<dbReference type="eggNOG" id="COG4942">
    <property type="taxonomic scope" value="Bacteria"/>
</dbReference>
<evidence type="ECO:0000259" key="3">
    <source>
        <dbReference type="Pfam" id="PF01551"/>
    </source>
</evidence>
<evidence type="ECO:0000313" key="4">
    <source>
        <dbReference type="EMBL" id="ACE05528.1"/>
    </source>
</evidence>
<dbReference type="RefSeq" id="WP_012472301.1">
    <property type="nucleotide sequence ID" value="NC_010830.1"/>
</dbReference>
<keyword evidence="1" id="KW-0732">Signal</keyword>
<evidence type="ECO:0000313" key="5">
    <source>
        <dbReference type="Proteomes" id="UP000001227"/>
    </source>
</evidence>
<keyword evidence="2" id="KW-0175">Coiled coil</keyword>
<dbReference type="KEGG" id="aas:Aasi_0079"/>
<dbReference type="Pfam" id="PF01551">
    <property type="entry name" value="Peptidase_M23"/>
    <property type="match status" value="1"/>
</dbReference>